<feature type="domain" description="N-acetyltransferase" evidence="1">
    <location>
        <begin position="23"/>
        <end position="161"/>
    </location>
</feature>
<dbReference type="PANTHER" id="PTHR43610">
    <property type="entry name" value="BLL6696 PROTEIN"/>
    <property type="match status" value="1"/>
</dbReference>
<dbReference type="AlphaFoldDB" id="A0A1K2I9Y5"/>
<dbReference type="STRING" id="369401.SAMN05428642_10153"/>
<gene>
    <name evidence="2" type="ORF">SAMN05428642_10153</name>
</gene>
<dbReference type="InterPro" id="IPR016181">
    <property type="entry name" value="Acyl_CoA_acyltransferase"/>
</dbReference>
<organism evidence="2 3">
    <name type="scientific">Flaviramulus basaltis</name>
    <dbReference type="NCBI Taxonomy" id="369401"/>
    <lineage>
        <taxon>Bacteria</taxon>
        <taxon>Pseudomonadati</taxon>
        <taxon>Bacteroidota</taxon>
        <taxon>Flavobacteriia</taxon>
        <taxon>Flavobacteriales</taxon>
        <taxon>Flavobacteriaceae</taxon>
        <taxon>Flaviramulus</taxon>
    </lineage>
</organism>
<dbReference type="Proteomes" id="UP000182544">
    <property type="component" value="Unassembled WGS sequence"/>
</dbReference>
<name>A0A1K2I9Y5_9FLAO</name>
<dbReference type="PANTHER" id="PTHR43610:SF1">
    <property type="entry name" value="N-ACETYLTRANSFERASE DOMAIN-CONTAINING PROTEIN"/>
    <property type="match status" value="1"/>
</dbReference>
<proteinExistence type="predicted"/>
<evidence type="ECO:0000313" key="3">
    <source>
        <dbReference type="Proteomes" id="UP000182544"/>
    </source>
</evidence>
<dbReference type="EMBL" id="FPKV01000001">
    <property type="protein sequence ID" value="SFZ89221.1"/>
    <property type="molecule type" value="Genomic_DNA"/>
</dbReference>
<dbReference type="GO" id="GO:0016747">
    <property type="term" value="F:acyltransferase activity, transferring groups other than amino-acyl groups"/>
    <property type="evidence" value="ECO:0007669"/>
    <property type="project" value="InterPro"/>
</dbReference>
<keyword evidence="2" id="KW-0808">Transferase</keyword>
<dbReference type="Pfam" id="PF13302">
    <property type="entry name" value="Acetyltransf_3"/>
    <property type="match status" value="1"/>
</dbReference>
<dbReference type="RefSeq" id="WP_072399553.1">
    <property type="nucleotide sequence ID" value="NZ_FPKV01000001.1"/>
</dbReference>
<keyword evidence="3" id="KW-1185">Reference proteome</keyword>
<dbReference type="OrthoDB" id="9795199at2"/>
<dbReference type="SUPFAM" id="SSF55729">
    <property type="entry name" value="Acyl-CoA N-acyltransferases (Nat)"/>
    <property type="match status" value="1"/>
</dbReference>
<accession>A0A1K2I9Y5</accession>
<sequence length="209" mass="24674">MSNYNNMQIDFKEDYILENEFVKLRPLELSDYEHLLEYSINQPELWKYNSGGANGEENLIKYISNTIEQRKNENEYPFIVFDKLRNKFVGSTRFYRFSQLNNTVDLGYTWYGKETHGNGINKNCKYLMLEFAFEKMDVERVGFGANNLNYRSINAMKSIGCIIEGVLRNFSLDNDGNRIDAIILSILKIEWFENIKEDLKLKIKKHSQN</sequence>
<protein>
    <submittedName>
        <fullName evidence="2">Protein N-acetyltransferase, RimJ/RimL family</fullName>
    </submittedName>
</protein>
<dbReference type="Gene3D" id="3.40.630.30">
    <property type="match status" value="1"/>
</dbReference>
<evidence type="ECO:0000259" key="1">
    <source>
        <dbReference type="Pfam" id="PF13302"/>
    </source>
</evidence>
<evidence type="ECO:0000313" key="2">
    <source>
        <dbReference type="EMBL" id="SFZ89221.1"/>
    </source>
</evidence>
<dbReference type="InterPro" id="IPR000182">
    <property type="entry name" value="GNAT_dom"/>
</dbReference>
<reference evidence="2 3" key="1">
    <citation type="submission" date="2016-10" db="EMBL/GenBank/DDBJ databases">
        <authorList>
            <person name="de Groot N.N."/>
        </authorList>
    </citation>
    <scope>NUCLEOTIDE SEQUENCE [LARGE SCALE GENOMIC DNA]</scope>
    <source>
        <strain evidence="2 3">DSM 18180</strain>
    </source>
</reference>